<dbReference type="Pfam" id="PF01294">
    <property type="entry name" value="Ribosomal_L13e"/>
    <property type="match status" value="1"/>
</dbReference>
<reference evidence="6" key="1">
    <citation type="submission" date="2018-05" db="EMBL/GenBank/DDBJ databases">
        <title>Whole genome of Theropithecus gelada.</title>
        <authorList>
            <person name="Chiou K.L."/>
            <person name="Snyder-Mackler N."/>
        </authorList>
    </citation>
    <scope>NUCLEOTIDE SEQUENCE [LARGE SCALE GENOMIC DNA]</scope>
</reference>
<accession>A0A8D2FCW3</accession>
<evidence type="ECO:0000256" key="3">
    <source>
        <dbReference type="ARBA" id="ARBA00023274"/>
    </source>
</evidence>
<dbReference type="Ensembl" id="ENSTGET00000026229.1">
    <property type="protein sequence ID" value="ENSTGEP00000021988.1"/>
    <property type="gene ID" value="ENSTGEG00000017764.1"/>
</dbReference>
<keyword evidence="7" id="KW-1185">Reference proteome</keyword>
<name>A0A8D2FCW3_THEGE</name>
<proteinExistence type="inferred from homology"/>
<reference evidence="6" key="3">
    <citation type="submission" date="2025-09" db="UniProtKB">
        <authorList>
            <consortium name="Ensembl"/>
        </authorList>
    </citation>
    <scope>IDENTIFICATION</scope>
</reference>
<organism evidence="6 7">
    <name type="scientific">Theropithecus gelada</name>
    <name type="common">Gelada baboon</name>
    <dbReference type="NCBI Taxonomy" id="9565"/>
    <lineage>
        <taxon>Eukaryota</taxon>
        <taxon>Metazoa</taxon>
        <taxon>Chordata</taxon>
        <taxon>Craniata</taxon>
        <taxon>Vertebrata</taxon>
        <taxon>Euteleostomi</taxon>
        <taxon>Mammalia</taxon>
        <taxon>Eutheria</taxon>
        <taxon>Euarchontoglires</taxon>
        <taxon>Primates</taxon>
        <taxon>Haplorrhini</taxon>
        <taxon>Catarrhini</taxon>
        <taxon>Cercopithecidae</taxon>
        <taxon>Cercopithecinae</taxon>
        <taxon>Theropithecus</taxon>
    </lineage>
</organism>
<reference evidence="6" key="2">
    <citation type="submission" date="2025-08" db="UniProtKB">
        <authorList>
            <consortium name="Ensembl"/>
        </authorList>
    </citation>
    <scope>IDENTIFICATION</scope>
</reference>
<sequence>MKRWSRHIHSKKNQKEPFCSAVLLWSRVVGSHHAQLDGMILKTHFHKDWQQYMATWFNQLAWKICRLKTGPSASLWIQEGGTSPLSPWYPMCNG</sequence>
<evidence type="ECO:0000256" key="5">
    <source>
        <dbReference type="ARBA" id="ARBA00035321"/>
    </source>
</evidence>
<evidence type="ECO:0000313" key="7">
    <source>
        <dbReference type="Proteomes" id="UP000694411"/>
    </source>
</evidence>
<evidence type="ECO:0000256" key="1">
    <source>
        <dbReference type="ARBA" id="ARBA00005640"/>
    </source>
</evidence>
<dbReference type="GO" id="GO:0005840">
    <property type="term" value="C:ribosome"/>
    <property type="evidence" value="ECO:0007669"/>
    <property type="project" value="UniProtKB-KW"/>
</dbReference>
<evidence type="ECO:0000313" key="6">
    <source>
        <dbReference type="Ensembl" id="ENSTGEP00000021988.1"/>
    </source>
</evidence>
<comment type="similarity">
    <text evidence="1">Belongs to the eukaryotic ribosomal protein eL13 family.</text>
</comment>
<dbReference type="GO" id="GO:0006412">
    <property type="term" value="P:translation"/>
    <property type="evidence" value="ECO:0007669"/>
    <property type="project" value="InterPro"/>
</dbReference>
<evidence type="ECO:0000256" key="2">
    <source>
        <dbReference type="ARBA" id="ARBA00022980"/>
    </source>
</evidence>
<keyword evidence="3" id="KW-0687">Ribonucleoprotein</keyword>
<evidence type="ECO:0000256" key="4">
    <source>
        <dbReference type="ARBA" id="ARBA00035216"/>
    </source>
</evidence>
<dbReference type="GO" id="GO:0003735">
    <property type="term" value="F:structural constituent of ribosome"/>
    <property type="evidence" value="ECO:0007669"/>
    <property type="project" value="InterPro"/>
</dbReference>
<protein>
    <recommendedName>
        <fullName evidence="4">Large ribosomal subunit protein eL13</fullName>
    </recommendedName>
    <alternativeName>
        <fullName evidence="5">60S ribosomal protein L13</fullName>
    </alternativeName>
</protein>
<dbReference type="AlphaFoldDB" id="A0A8D2FCW3"/>
<dbReference type="GO" id="GO:1990904">
    <property type="term" value="C:ribonucleoprotein complex"/>
    <property type="evidence" value="ECO:0007669"/>
    <property type="project" value="UniProtKB-KW"/>
</dbReference>
<dbReference type="Proteomes" id="UP000694411">
    <property type="component" value="Chromosome 10"/>
</dbReference>
<keyword evidence="2" id="KW-0689">Ribosomal protein</keyword>
<dbReference type="InterPro" id="IPR001380">
    <property type="entry name" value="Ribosomal_eL13"/>
</dbReference>